<comment type="similarity">
    <text evidence="3 8">Belongs to the PP2C family.</text>
</comment>
<accession>A0AAV3P5Z0</accession>
<evidence type="ECO:0000259" key="9">
    <source>
        <dbReference type="PROSITE" id="PS51746"/>
    </source>
</evidence>
<evidence type="ECO:0000256" key="1">
    <source>
        <dbReference type="ARBA" id="ARBA00001936"/>
    </source>
</evidence>
<keyword evidence="8" id="KW-0904">Protein phosphatase</keyword>
<gene>
    <name evidence="10" type="ORF">LIER_06871</name>
</gene>
<dbReference type="InterPro" id="IPR001932">
    <property type="entry name" value="PPM-type_phosphatase-like_dom"/>
</dbReference>
<keyword evidence="6 8" id="KW-0460">Magnesium</keyword>
<organism evidence="10 11">
    <name type="scientific">Lithospermum erythrorhizon</name>
    <name type="common">Purple gromwell</name>
    <name type="synonym">Lithospermum officinale var. erythrorhizon</name>
    <dbReference type="NCBI Taxonomy" id="34254"/>
    <lineage>
        <taxon>Eukaryota</taxon>
        <taxon>Viridiplantae</taxon>
        <taxon>Streptophyta</taxon>
        <taxon>Embryophyta</taxon>
        <taxon>Tracheophyta</taxon>
        <taxon>Spermatophyta</taxon>
        <taxon>Magnoliopsida</taxon>
        <taxon>eudicotyledons</taxon>
        <taxon>Gunneridae</taxon>
        <taxon>Pentapetalae</taxon>
        <taxon>asterids</taxon>
        <taxon>lamiids</taxon>
        <taxon>Boraginales</taxon>
        <taxon>Boraginaceae</taxon>
        <taxon>Boraginoideae</taxon>
        <taxon>Lithospermeae</taxon>
        <taxon>Lithospermum</taxon>
    </lineage>
</organism>
<keyword evidence="11" id="KW-1185">Reference proteome</keyword>
<dbReference type="SMART" id="SM00331">
    <property type="entry name" value="PP2C_SIG"/>
    <property type="match status" value="1"/>
</dbReference>
<evidence type="ECO:0000313" key="10">
    <source>
        <dbReference type="EMBL" id="GAA0147082.1"/>
    </source>
</evidence>
<evidence type="ECO:0000256" key="6">
    <source>
        <dbReference type="ARBA" id="ARBA00022842"/>
    </source>
</evidence>
<dbReference type="PANTHER" id="PTHR12320">
    <property type="entry name" value="PROTEIN PHOSPHATASE 2C"/>
    <property type="match status" value="1"/>
</dbReference>
<comment type="cofactor">
    <cofactor evidence="2 8">
        <name>Mg(2+)</name>
        <dbReference type="ChEBI" id="CHEBI:18420"/>
    </cofactor>
</comment>
<dbReference type="SMART" id="SM00332">
    <property type="entry name" value="PP2Cc"/>
    <property type="match status" value="1"/>
</dbReference>
<protein>
    <recommendedName>
        <fullName evidence="8">Protein phosphatase</fullName>
        <ecNumber evidence="8">3.1.3.16</ecNumber>
    </recommendedName>
</protein>
<dbReference type="EMBL" id="BAABME010001025">
    <property type="protein sequence ID" value="GAA0147082.1"/>
    <property type="molecule type" value="Genomic_DNA"/>
</dbReference>
<evidence type="ECO:0000256" key="5">
    <source>
        <dbReference type="ARBA" id="ARBA00022801"/>
    </source>
</evidence>
<evidence type="ECO:0000256" key="4">
    <source>
        <dbReference type="ARBA" id="ARBA00022723"/>
    </source>
</evidence>
<dbReference type="PROSITE" id="PS51746">
    <property type="entry name" value="PPM_2"/>
    <property type="match status" value="1"/>
</dbReference>
<dbReference type="Gene3D" id="3.60.40.10">
    <property type="entry name" value="PPM-type phosphatase domain"/>
    <property type="match status" value="2"/>
</dbReference>
<name>A0AAV3P5Z0_LITER</name>
<dbReference type="FunFam" id="3.60.40.10:FF:000138">
    <property type="entry name" value="5-azacytidine resistance protein azr1"/>
    <property type="match status" value="1"/>
</dbReference>
<evidence type="ECO:0000256" key="3">
    <source>
        <dbReference type="ARBA" id="ARBA00006702"/>
    </source>
</evidence>
<dbReference type="Pfam" id="PF13672">
    <property type="entry name" value="PP2C_2"/>
    <property type="match status" value="1"/>
</dbReference>
<dbReference type="InterPro" id="IPR039123">
    <property type="entry name" value="PPTC7"/>
</dbReference>
<evidence type="ECO:0000256" key="7">
    <source>
        <dbReference type="ARBA" id="ARBA00023211"/>
    </source>
</evidence>
<dbReference type="EC" id="3.1.3.16" evidence="8"/>
<reference evidence="10 11" key="1">
    <citation type="submission" date="2024-01" db="EMBL/GenBank/DDBJ databases">
        <title>The complete chloroplast genome sequence of Lithospermum erythrorhizon: insights into the phylogenetic relationship among Boraginaceae species and the maternal lineages of purple gromwells.</title>
        <authorList>
            <person name="Okada T."/>
            <person name="Watanabe K."/>
        </authorList>
    </citation>
    <scope>NUCLEOTIDE SEQUENCE [LARGE SCALE GENOMIC DNA]</scope>
</reference>
<dbReference type="SUPFAM" id="SSF81606">
    <property type="entry name" value="PP2C-like"/>
    <property type="match status" value="1"/>
</dbReference>
<comment type="catalytic activity">
    <reaction evidence="8">
        <text>O-phospho-L-threonyl-[protein] + H2O = L-threonyl-[protein] + phosphate</text>
        <dbReference type="Rhea" id="RHEA:47004"/>
        <dbReference type="Rhea" id="RHEA-COMP:11060"/>
        <dbReference type="Rhea" id="RHEA-COMP:11605"/>
        <dbReference type="ChEBI" id="CHEBI:15377"/>
        <dbReference type="ChEBI" id="CHEBI:30013"/>
        <dbReference type="ChEBI" id="CHEBI:43474"/>
        <dbReference type="ChEBI" id="CHEBI:61977"/>
        <dbReference type="EC" id="3.1.3.16"/>
    </reaction>
</comment>
<dbReference type="GO" id="GO:0046872">
    <property type="term" value="F:metal ion binding"/>
    <property type="evidence" value="ECO:0007669"/>
    <property type="project" value="UniProtKB-UniRule"/>
</dbReference>
<comment type="catalytic activity">
    <reaction evidence="8">
        <text>O-phospho-L-seryl-[protein] + H2O = L-seryl-[protein] + phosphate</text>
        <dbReference type="Rhea" id="RHEA:20629"/>
        <dbReference type="Rhea" id="RHEA-COMP:9863"/>
        <dbReference type="Rhea" id="RHEA-COMP:11604"/>
        <dbReference type="ChEBI" id="CHEBI:15377"/>
        <dbReference type="ChEBI" id="CHEBI:29999"/>
        <dbReference type="ChEBI" id="CHEBI:43474"/>
        <dbReference type="ChEBI" id="CHEBI:83421"/>
        <dbReference type="EC" id="3.1.3.16"/>
    </reaction>
</comment>
<dbReference type="AlphaFoldDB" id="A0AAV3P5Z0"/>
<dbReference type="Proteomes" id="UP001454036">
    <property type="component" value="Unassembled WGS sequence"/>
</dbReference>
<keyword evidence="4 8" id="KW-0479">Metal-binding</keyword>
<dbReference type="PANTHER" id="PTHR12320:SF83">
    <property type="entry name" value="PROTEIN PHOSPHATASE 2C 55-RELATED"/>
    <property type="match status" value="1"/>
</dbReference>
<dbReference type="InterPro" id="IPR036457">
    <property type="entry name" value="PPM-type-like_dom_sf"/>
</dbReference>
<dbReference type="GO" id="GO:0004722">
    <property type="term" value="F:protein serine/threonine phosphatase activity"/>
    <property type="evidence" value="ECO:0007669"/>
    <property type="project" value="UniProtKB-EC"/>
</dbReference>
<sequence length="436" mass="46124">MPSLLFLNLNCAFSLSFQRAVRLRQRLPSFGLVQTLSVKKGSFNLGTCSYSNRVMAASGTKMAALGDVVVDNSDVFSCGNVSSVEKPNGVYFGDNGGRNNKKGVLSMNVEGRNSGCKAIAFPVFDSLRMSGNWNKLIGGVSNGGRGSLSVRCYADGVTSEVSVDGSSSVDLDQQSTVGVPADEQETLSSTPLKLLSGSCYLPHPDKEKTGGEDAHFICTEEQVIGVADGVGGWADVGINAGYYARELMSNSVTAIQDEPKGLIDPARVLEKAHKWTKSKGSSTACIIALTDKGLHAINLGDSGFIVVRDGRTVFESPVQQHSFNFTFQLESGSNSDLPSSGQVFTIPVEPGDVIVAGTDGLFDNLYNNEVSSTVAHAVTAGLSPDSTAQKIAALARQRALDRKRQTPFSAAAQEAGYHYYGGKLDDITVVVAYLSS</sequence>
<evidence type="ECO:0000256" key="2">
    <source>
        <dbReference type="ARBA" id="ARBA00001946"/>
    </source>
</evidence>
<proteinExistence type="inferred from homology"/>
<comment type="cofactor">
    <cofactor evidence="1 8">
        <name>Mn(2+)</name>
        <dbReference type="ChEBI" id="CHEBI:29035"/>
    </cofactor>
</comment>
<keyword evidence="7 8" id="KW-0464">Manganese</keyword>
<comment type="caution">
    <text evidence="10">The sequence shown here is derived from an EMBL/GenBank/DDBJ whole genome shotgun (WGS) entry which is preliminary data.</text>
</comment>
<evidence type="ECO:0000256" key="8">
    <source>
        <dbReference type="RuleBase" id="RU366020"/>
    </source>
</evidence>
<keyword evidence="5 8" id="KW-0378">Hydrolase</keyword>
<feature type="domain" description="PPM-type phosphatase" evidence="9">
    <location>
        <begin position="195"/>
        <end position="434"/>
    </location>
</feature>
<evidence type="ECO:0000313" key="11">
    <source>
        <dbReference type="Proteomes" id="UP001454036"/>
    </source>
</evidence>